<evidence type="ECO:0000256" key="1">
    <source>
        <dbReference type="SAM" id="SignalP"/>
    </source>
</evidence>
<dbReference type="OrthoDB" id="1061302at2"/>
<dbReference type="AlphaFoldDB" id="A0A432LK86"/>
<dbReference type="Proteomes" id="UP000278983">
    <property type="component" value="Unassembled WGS sequence"/>
</dbReference>
<gene>
    <name evidence="2" type="ORF">EHV08_05275</name>
</gene>
<reference evidence="2 3" key="1">
    <citation type="submission" date="2018-12" db="EMBL/GenBank/DDBJ databases">
        <title>Genome sequencing of Prevotella sp. KCOM 3155 (= JS262).</title>
        <authorList>
            <person name="Kook J.-K."/>
            <person name="Park S.-N."/>
            <person name="Lim Y.K."/>
        </authorList>
    </citation>
    <scope>NUCLEOTIDE SEQUENCE [LARGE SCALE GENOMIC DNA]</scope>
    <source>
        <strain evidence="2 3">KCOM 3155</strain>
    </source>
</reference>
<feature type="chain" id="PRO_5019074585" evidence="1">
    <location>
        <begin position="23"/>
        <end position="405"/>
    </location>
</feature>
<evidence type="ECO:0000313" key="2">
    <source>
        <dbReference type="EMBL" id="RUL59225.1"/>
    </source>
</evidence>
<dbReference type="NCBIfam" id="TIGR04183">
    <property type="entry name" value="Por_Secre_tail"/>
    <property type="match status" value="1"/>
</dbReference>
<organism evidence="2 3">
    <name type="scientific">Prevotella koreensis</name>
    <dbReference type="NCBI Taxonomy" id="2490854"/>
    <lineage>
        <taxon>Bacteria</taxon>
        <taxon>Pseudomonadati</taxon>
        <taxon>Bacteroidota</taxon>
        <taxon>Bacteroidia</taxon>
        <taxon>Bacteroidales</taxon>
        <taxon>Prevotellaceae</taxon>
        <taxon>Prevotella</taxon>
    </lineage>
</organism>
<protein>
    <submittedName>
        <fullName evidence="2">T9SS type A sorting domain-containing protein</fullName>
    </submittedName>
</protein>
<name>A0A432LK86_9BACT</name>
<dbReference type="RefSeq" id="WP_126678387.1">
    <property type="nucleotide sequence ID" value="NZ_RYYU01000001.1"/>
</dbReference>
<proteinExistence type="predicted"/>
<dbReference type="Gene3D" id="2.180.10.10">
    <property type="entry name" value="RHS repeat-associated core"/>
    <property type="match status" value="1"/>
</dbReference>
<accession>A0A432LK86</accession>
<keyword evidence="3" id="KW-1185">Reference proteome</keyword>
<evidence type="ECO:0000313" key="3">
    <source>
        <dbReference type="Proteomes" id="UP000278983"/>
    </source>
</evidence>
<dbReference type="EMBL" id="RYYU01000001">
    <property type="protein sequence ID" value="RUL59225.1"/>
    <property type="molecule type" value="Genomic_DNA"/>
</dbReference>
<feature type="signal peptide" evidence="1">
    <location>
        <begin position="1"/>
        <end position="22"/>
    </location>
</feature>
<sequence length="405" mass="46396">MKKLLRFTVAVVMLATAQVAMAQVKMAPNYFRADPNVYKYRMSKVIDWKDSEDEQLTQYIYDDNGCLIREEYGLSTQPGTFVYNYSYNPQGYMIKKEEVAFKADHSSSTISSKHEYTRNEYGYVTEYVRSTRHGVDPDDETLTEDVKMNFVYDDQMRLLRVDIRQFDYIYDKLEDNVGRICKVDYDEAGRVSCVSQLLPDNNELVWKEEFGYDEKGRRISIRKVPGPNYTVQNIITWTWHYNSDGDIYKQTTSNEFGKEYEYDKSKLASETFMALEATEAEWALQGPLNCTLFKELPMEKCFTHAPISETTDESEITYEPTGTTTNIDDAPNVGKSLQTHINGNKLTVELSAGLIGKTLQVFNATGACIINFVVNGSQTTFNIDNFAPGIYVVVVGNQTVKFIKR</sequence>
<comment type="caution">
    <text evidence="2">The sequence shown here is derived from an EMBL/GenBank/DDBJ whole genome shotgun (WGS) entry which is preliminary data.</text>
</comment>
<keyword evidence="1" id="KW-0732">Signal</keyword>
<dbReference type="InterPro" id="IPR026444">
    <property type="entry name" value="Secre_tail"/>
</dbReference>